<feature type="domain" description="Protein kinase" evidence="2">
    <location>
        <begin position="6"/>
        <end position="319"/>
    </location>
</feature>
<dbReference type="OrthoDB" id="1405469at2759"/>
<dbReference type="SMART" id="SM00220">
    <property type="entry name" value="S_TKc"/>
    <property type="match status" value="1"/>
</dbReference>
<feature type="region of interest" description="Disordered" evidence="1">
    <location>
        <begin position="323"/>
        <end position="379"/>
    </location>
</feature>
<dbReference type="GO" id="GO:0005634">
    <property type="term" value="C:nucleus"/>
    <property type="evidence" value="ECO:0007669"/>
    <property type="project" value="TreeGrafter"/>
</dbReference>
<keyword evidence="3" id="KW-0808">Transferase</keyword>
<dbReference type="SUPFAM" id="SSF56112">
    <property type="entry name" value="Protein kinase-like (PK-like)"/>
    <property type="match status" value="1"/>
</dbReference>
<organism evidence="3 4">
    <name type="scientific">Holothuria leucospilota</name>
    <name type="common">Black long sea cucumber</name>
    <name type="synonym">Mertensiothuria leucospilota</name>
    <dbReference type="NCBI Taxonomy" id="206669"/>
    <lineage>
        <taxon>Eukaryota</taxon>
        <taxon>Metazoa</taxon>
        <taxon>Echinodermata</taxon>
        <taxon>Eleutherozoa</taxon>
        <taxon>Echinozoa</taxon>
        <taxon>Holothuroidea</taxon>
        <taxon>Aspidochirotacea</taxon>
        <taxon>Aspidochirotida</taxon>
        <taxon>Holothuriidae</taxon>
        <taxon>Holothuria</taxon>
    </lineage>
</organism>
<dbReference type="GO" id="GO:0005524">
    <property type="term" value="F:ATP binding"/>
    <property type="evidence" value="ECO:0007669"/>
    <property type="project" value="InterPro"/>
</dbReference>
<proteinExistence type="predicted"/>
<keyword evidence="4" id="KW-1185">Reference proteome</keyword>
<comment type="caution">
    <text evidence="3">The sequence shown here is derived from an EMBL/GenBank/DDBJ whole genome shotgun (WGS) entry which is preliminary data.</text>
</comment>
<dbReference type="AlphaFoldDB" id="A0A9Q1HHD6"/>
<dbReference type="GO" id="GO:0005737">
    <property type="term" value="C:cytoplasm"/>
    <property type="evidence" value="ECO:0007669"/>
    <property type="project" value="TreeGrafter"/>
</dbReference>
<evidence type="ECO:0000313" key="4">
    <source>
        <dbReference type="Proteomes" id="UP001152320"/>
    </source>
</evidence>
<dbReference type="GO" id="GO:0004674">
    <property type="term" value="F:protein serine/threonine kinase activity"/>
    <property type="evidence" value="ECO:0007669"/>
    <property type="project" value="TreeGrafter"/>
</dbReference>
<dbReference type="Pfam" id="PF00069">
    <property type="entry name" value="Pkinase"/>
    <property type="match status" value="1"/>
</dbReference>
<keyword evidence="3" id="KW-0418">Kinase</keyword>
<name>A0A9Q1HHD6_HOLLE</name>
<sequence length="410" mass="46118">MPSSDYVPLERLCAGYFGKELKLQEKGVGGKVRHAKVVRFPNLTKAKLAAESLRQDIQFRQLKHKNVLKFKDTFEMVENGGIYLCTVWSHYEDSQTELLNDFIVNRKESLDIDEAKALMVQLAEGVSYLHVNGLSHNALTPFSVLVLKNSSGEAVVRIKDYGLTQVCGRPYDENYRPDGGRIRSMLYHLPPEAFGRSWDRCCKNYTNTAADVFMLGLIFVAIAEQTMLPPQEKNEANKSNIPNTTDDPIVAAFLQYPGYAPIPLGKFLHGNASVDVDQQLYRQSSPALRSLVRRMLQMVPGKRPPASGVSQILSTIRFVRRTDKTGSQSSLADSSTSSVRLGKRRRSASLRYDPTESPCKRRTMIKSLPSIREKRDEAKEVGSAFVRRASIRMKTTKNFLMKKGSMKISD</sequence>
<evidence type="ECO:0000259" key="2">
    <source>
        <dbReference type="PROSITE" id="PS50011"/>
    </source>
</evidence>
<protein>
    <submittedName>
        <fullName evidence="3">Cyclin-dependent kinase E-1</fullName>
    </submittedName>
</protein>
<dbReference type="EMBL" id="JAIZAY010000003">
    <property type="protein sequence ID" value="KAJ8044983.1"/>
    <property type="molecule type" value="Genomic_DNA"/>
</dbReference>
<dbReference type="PANTHER" id="PTHR44167">
    <property type="entry name" value="OVARIAN-SPECIFIC SERINE/THREONINE-PROTEIN KINASE LOK-RELATED"/>
    <property type="match status" value="1"/>
</dbReference>
<gene>
    <name evidence="3" type="ORF">HOLleu_07895</name>
</gene>
<evidence type="ECO:0000313" key="3">
    <source>
        <dbReference type="EMBL" id="KAJ8044983.1"/>
    </source>
</evidence>
<dbReference type="Gene3D" id="1.10.510.10">
    <property type="entry name" value="Transferase(Phosphotransferase) domain 1"/>
    <property type="match status" value="1"/>
</dbReference>
<dbReference type="PROSITE" id="PS50011">
    <property type="entry name" value="PROTEIN_KINASE_DOM"/>
    <property type="match status" value="1"/>
</dbReference>
<evidence type="ECO:0000256" key="1">
    <source>
        <dbReference type="SAM" id="MobiDB-lite"/>
    </source>
</evidence>
<dbReference type="Proteomes" id="UP001152320">
    <property type="component" value="Chromosome 3"/>
</dbReference>
<dbReference type="InterPro" id="IPR000719">
    <property type="entry name" value="Prot_kinase_dom"/>
</dbReference>
<dbReference type="GO" id="GO:0044773">
    <property type="term" value="P:mitotic DNA damage checkpoint signaling"/>
    <property type="evidence" value="ECO:0007669"/>
    <property type="project" value="TreeGrafter"/>
</dbReference>
<dbReference type="PANTHER" id="PTHR44167:SF24">
    <property type="entry name" value="SERINE_THREONINE-PROTEIN KINASE CHK2"/>
    <property type="match status" value="1"/>
</dbReference>
<dbReference type="InterPro" id="IPR011009">
    <property type="entry name" value="Kinase-like_dom_sf"/>
</dbReference>
<feature type="compositionally biased region" description="Low complexity" evidence="1">
    <location>
        <begin position="327"/>
        <end position="338"/>
    </location>
</feature>
<reference evidence="3" key="1">
    <citation type="submission" date="2021-10" db="EMBL/GenBank/DDBJ databases">
        <title>Tropical sea cucumber genome reveals ecological adaptation and Cuvierian tubules defense mechanism.</title>
        <authorList>
            <person name="Chen T."/>
        </authorList>
    </citation>
    <scope>NUCLEOTIDE SEQUENCE</scope>
    <source>
        <strain evidence="3">Nanhai2018</strain>
        <tissue evidence="3">Muscle</tissue>
    </source>
</reference>
<accession>A0A9Q1HHD6</accession>